<dbReference type="GO" id="GO:0009432">
    <property type="term" value="P:SOS response"/>
    <property type="evidence" value="ECO:0007669"/>
    <property type="project" value="InterPro"/>
</dbReference>
<name>A0A427DNH8_9GAMM</name>
<dbReference type="AlphaFoldDB" id="A0A427DNH8"/>
<evidence type="ECO:0000313" key="1">
    <source>
        <dbReference type="EMBL" id="RRV05043.1"/>
    </source>
</evidence>
<keyword evidence="1" id="KW-0132">Cell division</keyword>
<evidence type="ECO:0000313" key="2">
    <source>
        <dbReference type="Proteomes" id="UP000276506"/>
    </source>
</evidence>
<dbReference type="GO" id="GO:0051782">
    <property type="term" value="P:negative regulation of cell division"/>
    <property type="evidence" value="ECO:0007669"/>
    <property type="project" value="InterPro"/>
</dbReference>
<protein>
    <submittedName>
        <fullName evidence="1">Cell division protein</fullName>
    </submittedName>
</protein>
<reference evidence="1 2" key="1">
    <citation type="submission" date="2018-10" db="EMBL/GenBank/DDBJ databases">
        <title>Transmission dynamics of multidrug resistant bacteria on intensive care unit surfaces.</title>
        <authorList>
            <person name="D'Souza A.W."/>
            <person name="Potter R.F."/>
            <person name="Wallace M."/>
            <person name="Shupe A."/>
            <person name="Patel S."/>
            <person name="Sun S."/>
            <person name="Gul D."/>
            <person name="Kwon J.H."/>
            <person name="Andleeb S."/>
            <person name="Burnham C.-A.D."/>
            <person name="Dantas G."/>
        </authorList>
    </citation>
    <scope>NUCLEOTIDE SEQUENCE [LARGE SCALE GENOMIC DNA]</scope>
    <source>
        <strain evidence="1 2">PX_177</strain>
    </source>
</reference>
<dbReference type="Pfam" id="PF03846">
    <property type="entry name" value="SulA"/>
    <property type="match status" value="1"/>
</dbReference>
<dbReference type="InterPro" id="IPR004596">
    <property type="entry name" value="Cell_div_suppressor_SulA"/>
</dbReference>
<dbReference type="Proteomes" id="UP000276506">
    <property type="component" value="Unassembled WGS sequence"/>
</dbReference>
<organism evidence="1 2">
    <name type="scientific">Stutzerimonas xanthomarina</name>
    <dbReference type="NCBI Taxonomy" id="271420"/>
    <lineage>
        <taxon>Bacteria</taxon>
        <taxon>Pseudomonadati</taxon>
        <taxon>Pseudomonadota</taxon>
        <taxon>Gammaproteobacteria</taxon>
        <taxon>Pseudomonadales</taxon>
        <taxon>Pseudomonadaceae</taxon>
        <taxon>Stutzerimonas</taxon>
    </lineage>
</organism>
<accession>A0A427DNH8</accession>
<dbReference type="EMBL" id="RHQL01000020">
    <property type="protein sequence ID" value="RRV05043.1"/>
    <property type="molecule type" value="Genomic_DNA"/>
</dbReference>
<keyword evidence="1" id="KW-0131">Cell cycle</keyword>
<dbReference type="SUPFAM" id="SSF52540">
    <property type="entry name" value="P-loop containing nucleoside triphosphate hydrolases"/>
    <property type="match status" value="1"/>
</dbReference>
<dbReference type="RefSeq" id="WP_063543637.1">
    <property type="nucleotide sequence ID" value="NZ_RHQL01000020.1"/>
</dbReference>
<gene>
    <name evidence="1" type="ORF">EGJ28_21830</name>
</gene>
<dbReference type="GO" id="GO:0051301">
    <property type="term" value="P:cell division"/>
    <property type="evidence" value="ECO:0007669"/>
    <property type="project" value="UniProtKB-KW"/>
</dbReference>
<dbReference type="NCBIfam" id="NF041583">
    <property type="entry name" value="SOS_SulA_aeru"/>
    <property type="match status" value="1"/>
</dbReference>
<comment type="caution">
    <text evidence="1">The sequence shown here is derived from an EMBL/GenBank/DDBJ whole genome shotgun (WGS) entry which is preliminary data.</text>
</comment>
<dbReference type="GeneID" id="75214217"/>
<proteinExistence type="predicted"/>
<dbReference type="Gene3D" id="3.40.50.300">
    <property type="entry name" value="P-loop containing nucleotide triphosphate hydrolases"/>
    <property type="match status" value="1"/>
</dbReference>
<dbReference type="InterPro" id="IPR027417">
    <property type="entry name" value="P-loop_NTPase"/>
</dbReference>
<sequence>MQYQTSTSRPQLSLFDGVIAQSLAPFGSLAPRSKPEQEKKDHLSELSLSGSSQHCHLLLTPILRELGDATDSRWLTLIAPPAFLSQNFLRKCGLNRERIILLQPRNAEGALELACKALASGCSHTVISWLGHLDDATRSKLRNAASLGEAQSLNIRLGC</sequence>